<dbReference type="AlphaFoldDB" id="A0A2K4ZLA0"/>
<accession>A0A2K4ZLA0</accession>
<evidence type="ECO:0000313" key="2">
    <source>
        <dbReference type="Proteomes" id="UP000236311"/>
    </source>
</evidence>
<proteinExistence type="predicted"/>
<name>A0A2K4ZLA0_9FIRM</name>
<dbReference type="Proteomes" id="UP000236311">
    <property type="component" value="Unassembled WGS sequence"/>
</dbReference>
<sequence length="328" mass="38035">MNLNQVFELSAVLDNEHFQKVFAKSYDGEDYIDGDSGEYIDHSLGSKGITVIYRDSQYKKKIRVIVNTYLLVDDVSDIDRLIRKLDKRIIEYFNGKYRIDDFVLSGMNFVTDMDVGTRANTLAYLKVLKRIGRVKGFSPASYEYFDDNASFCLCGNSNDIEFLLYDLERAFIRQHKSANADWKKRKPIKGILRAEVRLMKPKAVRAYTDADDVSGQIADLLKNSRNIFLDTFTQIIPFGDFYKKDKAVEIIRKEVADSIMRRRMLRLLVLIPEKKSLRLAQKAMNCRNIEKIMDSFAKINLSPVTISKRHDVKYLECLYAYLLDGDEE</sequence>
<organism evidence="1 2">
    <name type="scientific">Acetatifactor muris</name>
    <dbReference type="NCBI Taxonomy" id="879566"/>
    <lineage>
        <taxon>Bacteria</taxon>
        <taxon>Bacillati</taxon>
        <taxon>Bacillota</taxon>
        <taxon>Clostridia</taxon>
        <taxon>Lachnospirales</taxon>
        <taxon>Lachnospiraceae</taxon>
        <taxon>Acetatifactor</taxon>
    </lineage>
</organism>
<evidence type="ECO:0000313" key="1">
    <source>
        <dbReference type="EMBL" id="SOY31251.1"/>
    </source>
</evidence>
<dbReference type="OrthoDB" id="1842753at2"/>
<dbReference type="RefSeq" id="WP_103241253.1">
    <property type="nucleotide sequence ID" value="NZ_JANJZD010000021.1"/>
</dbReference>
<keyword evidence="2" id="KW-1185">Reference proteome</keyword>
<dbReference type="EMBL" id="OFSM01000023">
    <property type="protein sequence ID" value="SOY31251.1"/>
    <property type="molecule type" value="Genomic_DNA"/>
</dbReference>
<reference evidence="1 2" key="1">
    <citation type="submission" date="2018-01" db="EMBL/GenBank/DDBJ databases">
        <authorList>
            <person name="Gaut B.S."/>
            <person name="Morton B.R."/>
            <person name="Clegg M.T."/>
            <person name="Duvall M.R."/>
        </authorList>
    </citation>
    <scope>NUCLEOTIDE SEQUENCE [LARGE SCALE GENOMIC DNA]</scope>
    <source>
        <strain evidence="1">GP69</strain>
    </source>
</reference>
<protein>
    <submittedName>
        <fullName evidence="1">Uncharacterized protein</fullName>
    </submittedName>
</protein>
<gene>
    <name evidence="1" type="ORF">AMURIS_03987</name>
</gene>